<dbReference type="OrthoDB" id="5863680at2759"/>
<feature type="domain" description="BTB" evidence="1">
    <location>
        <begin position="10"/>
        <end position="75"/>
    </location>
</feature>
<gene>
    <name evidence="2" type="ORF">MENT_LOCUS29792</name>
</gene>
<reference evidence="2 3" key="1">
    <citation type="submission" date="2020-08" db="EMBL/GenBank/DDBJ databases">
        <authorList>
            <person name="Koutsovoulos G."/>
            <person name="Danchin GJ E."/>
        </authorList>
    </citation>
    <scope>NUCLEOTIDE SEQUENCE [LARGE SCALE GENOMIC DNA]</scope>
</reference>
<dbReference type="InterPro" id="IPR011333">
    <property type="entry name" value="SKP1/BTB/POZ_sf"/>
</dbReference>
<dbReference type="Pfam" id="PF00651">
    <property type="entry name" value="BTB"/>
    <property type="match status" value="1"/>
</dbReference>
<evidence type="ECO:0000313" key="2">
    <source>
        <dbReference type="EMBL" id="CAD2177893.1"/>
    </source>
</evidence>
<sequence length="173" mass="20119">MDMFKHETFTDCVIKIGDEKINAHRSVLAQNSKVFYKMFEQKGMIEAQNGEIKVVDCSVECFRAMIEYFYSGEIDKIILKNSVIELFGIAHKYEVINLMEICEKFMISNIDATNFNVLCNCIELYSPPKLEEACTKYIANNRTNFFNSNEWKKLKNENSDFALKLVEKAFKNS</sequence>
<organism evidence="2 3">
    <name type="scientific">Meloidogyne enterolobii</name>
    <name type="common">Root-knot nematode worm</name>
    <name type="synonym">Meloidogyne mayaguensis</name>
    <dbReference type="NCBI Taxonomy" id="390850"/>
    <lineage>
        <taxon>Eukaryota</taxon>
        <taxon>Metazoa</taxon>
        <taxon>Ecdysozoa</taxon>
        <taxon>Nematoda</taxon>
        <taxon>Chromadorea</taxon>
        <taxon>Rhabditida</taxon>
        <taxon>Tylenchina</taxon>
        <taxon>Tylenchomorpha</taxon>
        <taxon>Tylenchoidea</taxon>
        <taxon>Meloidogynidae</taxon>
        <taxon>Meloidogyninae</taxon>
        <taxon>Meloidogyne</taxon>
    </lineage>
</organism>
<dbReference type="PANTHER" id="PTHR24413">
    <property type="entry name" value="SPECKLE-TYPE POZ PROTEIN"/>
    <property type="match status" value="1"/>
</dbReference>
<dbReference type="CDD" id="cd18186">
    <property type="entry name" value="BTB_POZ_ZBTB_KLHL-like"/>
    <property type="match status" value="1"/>
</dbReference>
<evidence type="ECO:0000313" key="3">
    <source>
        <dbReference type="Proteomes" id="UP000580250"/>
    </source>
</evidence>
<dbReference type="InterPro" id="IPR000210">
    <property type="entry name" value="BTB/POZ_dom"/>
</dbReference>
<dbReference type="SUPFAM" id="SSF54695">
    <property type="entry name" value="POZ domain"/>
    <property type="match status" value="1"/>
</dbReference>
<name>A0A6V7VSG5_MELEN</name>
<dbReference type="PROSITE" id="PS50097">
    <property type="entry name" value="BTB"/>
    <property type="match status" value="1"/>
</dbReference>
<dbReference type="SMART" id="SM00225">
    <property type="entry name" value="BTB"/>
    <property type="match status" value="1"/>
</dbReference>
<proteinExistence type="predicted"/>
<accession>A0A6V7VSG5</accession>
<evidence type="ECO:0000259" key="1">
    <source>
        <dbReference type="PROSITE" id="PS50097"/>
    </source>
</evidence>
<protein>
    <recommendedName>
        <fullName evidence="1">BTB domain-containing protein</fullName>
    </recommendedName>
</protein>
<dbReference type="Gene3D" id="1.25.40.420">
    <property type="match status" value="1"/>
</dbReference>
<comment type="caution">
    <text evidence="2">The sequence shown here is derived from an EMBL/GenBank/DDBJ whole genome shotgun (WGS) entry which is preliminary data.</text>
</comment>
<dbReference type="EMBL" id="CAJEWN010000307">
    <property type="protein sequence ID" value="CAD2177893.1"/>
    <property type="molecule type" value="Genomic_DNA"/>
</dbReference>
<dbReference type="Gene3D" id="3.30.710.10">
    <property type="entry name" value="Potassium Channel Kv1.1, Chain A"/>
    <property type="match status" value="1"/>
</dbReference>
<dbReference type="Proteomes" id="UP000580250">
    <property type="component" value="Unassembled WGS sequence"/>
</dbReference>
<dbReference type="AlphaFoldDB" id="A0A6V7VSG5"/>